<dbReference type="EMBL" id="JANTQA010000042">
    <property type="protein sequence ID" value="KAJ3435119.1"/>
    <property type="molecule type" value="Genomic_DNA"/>
</dbReference>
<feature type="region of interest" description="Disordered" evidence="1">
    <location>
        <begin position="398"/>
        <end position="470"/>
    </location>
</feature>
<dbReference type="PROSITE" id="PS50097">
    <property type="entry name" value="BTB"/>
    <property type="match status" value="1"/>
</dbReference>
<feature type="compositionally biased region" description="Low complexity" evidence="1">
    <location>
        <begin position="421"/>
        <end position="439"/>
    </location>
</feature>
<feature type="compositionally biased region" description="Basic and acidic residues" evidence="1">
    <location>
        <begin position="347"/>
        <end position="356"/>
    </location>
</feature>
<evidence type="ECO:0000259" key="2">
    <source>
        <dbReference type="PROSITE" id="PS50097"/>
    </source>
</evidence>
<feature type="region of interest" description="Disordered" evidence="1">
    <location>
        <begin position="527"/>
        <end position="578"/>
    </location>
</feature>
<dbReference type="CDD" id="cd18186">
    <property type="entry name" value="BTB_POZ_ZBTB_KLHL-like"/>
    <property type="match status" value="1"/>
</dbReference>
<protein>
    <submittedName>
        <fullName evidence="3">Btb/poz domain-containing</fullName>
    </submittedName>
</protein>
<feature type="compositionally biased region" description="Basic and acidic residues" evidence="1">
    <location>
        <begin position="398"/>
        <end position="417"/>
    </location>
</feature>
<comment type="caution">
    <text evidence="3">The sequence shown here is derived from an EMBL/GenBank/DDBJ whole genome shotgun (WGS) entry which is preliminary data.</text>
</comment>
<dbReference type="PANTHER" id="PTHR45774">
    <property type="entry name" value="BTB/POZ DOMAIN-CONTAINING"/>
    <property type="match status" value="1"/>
</dbReference>
<evidence type="ECO:0000313" key="4">
    <source>
        <dbReference type="Proteomes" id="UP001146793"/>
    </source>
</evidence>
<feature type="compositionally biased region" description="Polar residues" evidence="1">
    <location>
        <begin position="461"/>
        <end position="470"/>
    </location>
</feature>
<dbReference type="Gene3D" id="3.30.710.10">
    <property type="entry name" value="Potassium Channel Kv1.1, Chain A"/>
    <property type="match status" value="1"/>
</dbReference>
<proteinExistence type="predicted"/>
<accession>A0AAV7Z008</accession>
<feature type="region of interest" description="Disordered" evidence="1">
    <location>
        <begin position="300"/>
        <end position="367"/>
    </location>
</feature>
<feature type="domain" description="BTB" evidence="2">
    <location>
        <begin position="19"/>
        <end position="96"/>
    </location>
</feature>
<name>A0AAV7Z008_9EUKA</name>
<dbReference type="Pfam" id="PF00651">
    <property type="entry name" value="BTB"/>
    <property type="match status" value="1"/>
</dbReference>
<gene>
    <name evidence="3" type="ORF">M0812_02250</name>
</gene>
<dbReference type="InterPro" id="IPR011333">
    <property type="entry name" value="SKP1/BTB/POZ_sf"/>
</dbReference>
<evidence type="ECO:0000313" key="3">
    <source>
        <dbReference type="EMBL" id="KAJ3435119.1"/>
    </source>
</evidence>
<dbReference type="AlphaFoldDB" id="A0AAV7Z008"/>
<feature type="compositionally biased region" description="Basic and acidic residues" evidence="1">
    <location>
        <begin position="300"/>
        <end position="316"/>
    </location>
</feature>
<reference evidence="3" key="1">
    <citation type="submission" date="2022-08" db="EMBL/GenBank/DDBJ databases">
        <title>Novel sulphate-reducing endosymbionts in the free-living metamonad Anaeramoeba.</title>
        <authorList>
            <person name="Jerlstrom-Hultqvist J."/>
            <person name="Cepicka I."/>
            <person name="Gallot-Lavallee L."/>
            <person name="Salas-Leiva D."/>
            <person name="Curtis B.A."/>
            <person name="Zahonova K."/>
            <person name="Pipaliya S."/>
            <person name="Dacks J."/>
            <person name="Roger A.J."/>
        </authorList>
    </citation>
    <scope>NUCLEOTIDE SEQUENCE</scope>
    <source>
        <strain evidence="3">Busselton2</strain>
    </source>
</reference>
<feature type="compositionally biased region" description="Basic residues" evidence="1">
    <location>
        <begin position="440"/>
        <end position="450"/>
    </location>
</feature>
<dbReference type="Proteomes" id="UP001146793">
    <property type="component" value="Unassembled WGS sequence"/>
</dbReference>
<feature type="compositionally biased region" description="Basic and acidic residues" evidence="1">
    <location>
        <begin position="534"/>
        <end position="567"/>
    </location>
</feature>
<dbReference type="InterPro" id="IPR000210">
    <property type="entry name" value="BTB/POZ_dom"/>
</dbReference>
<dbReference type="SUPFAM" id="SSF54695">
    <property type="entry name" value="POZ domain"/>
    <property type="match status" value="1"/>
</dbReference>
<evidence type="ECO:0000256" key="1">
    <source>
        <dbReference type="SAM" id="MobiDB-lite"/>
    </source>
</evidence>
<dbReference type="PANTHER" id="PTHR45774:SF3">
    <property type="entry name" value="BTB (POZ) DOMAIN-CONTAINING 2B-RELATED"/>
    <property type="match status" value="1"/>
</dbReference>
<dbReference type="SMART" id="SM00225">
    <property type="entry name" value="BTB"/>
    <property type="match status" value="1"/>
</dbReference>
<feature type="compositionally biased region" description="Polar residues" evidence="1">
    <location>
        <begin position="332"/>
        <end position="346"/>
    </location>
</feature>
<organism evidence="3 4">
    <name type="scientific">Anaeramoeba flamelloides</name>
    <dbReference type="NCBI Taxonomy" id="1746091"/>
    <lineage>
        <taxon>Eukaryota</taxon>
        <taxon>Metamonada</taxon>
        <taxon>Anaeramoebidae</taxon>
        <taxon>Anaeramoeba</taxon>
    </lineage>
</organism>
<sequence>MTVTISEMVAPIQNEIKMSDVEFLIGPKERVFYGHKLIFSLCSSFWEKTFFPANWRDKVIIEKEKRIVKVQIRELTGKIFQDYMTFIYQRNVEIHSGNVIDLLMVSKQFLTFGLDKLCVKWIHKNLRQNNALRFFNKLRLLNSPHLVSKVNDYVSKNTRKIFSLKGCLNGLSNQTVINVLKSHKANIDQSLLIDRLIERGKYLCTKKKITISLVNIRKSLSSIISFINFQTIPDKKIQEIKKNYNFFPQELKAIEKTTKTNNGKEKIIQIENEKKIQVEKEKKIQLEKEHKTQVEKEKLIQLEKEKDEDTNKHKDQIPTNKKLAPNFGNHLWSDQCSSNINVQQEENSNKPDERQVKKTKTKSGKEKIIQIEKEKKIQIEKEKKIQLEKEHKTQIEKEKLTQLEKEKAEDTNKHKDQISTNKNLNLQKEQNNNKINYGQKKYRKRKKVKNKKEGEKNPKQQTTNNFPSFSQEDFILSATNVELSDYSDETLCNDFPSHSSESFTKSDSVHVNSLAIIQEGIDIKMLNKTNQPVKEMRKERERERESERKRERENESERERGRERNIESEESEQEELYNKKGKLSKYLEKKSKRNSFSKYKKEMEWNIENINKLKNQENINNKEEIKNRKRKLPQHLQIKIKGNLFANFKTKIK</sequence>